<gene>
    <name evidence="12" type="ORF">niasHT_021696</name>
</gene>
<keyword evidence="2" id="KW-0343">GTPase activation</keyword>
<protein>
    <submittedName>
        <fullName evidence="12">Uncharacterized protein</fullName>
    </submittedName>
</protein>
<evidence type="ECO:0000256" key="8">
    <source>
        <dbReference type="PROSITE-ProRule" id="PRU00288"/>
    </source>
</evidence>
<dbReference type="FunFam" id="1.10.220.150:FF:000009">
    <property type="entry name" value="stromal membrane-associated protein 1 isoform X1"/>
    <property type="match status" value="1"/>
</dbReference>
<evidence type="ECO:0000313" key="12">
    <source>
        <dbReference type="EMBL" id="KAL3105593.1"/>
    </source>
</evidence>
<dbReference type="SUPFAM" id="SSF48403">
    <property type="entry name" value="Ankyrin repeat"/>
    <property type="match status" value="1"/>
</dbReference>
<dbReference type="SUPFAM" id="SSF50729">
    <property type="entry name" value="PH domain-like"/>
    <property type="match status" value="1"/>
</dbReference>
<feature type="compositionally biased region" description="Low complexity" evidence="9">
    <location>
        <begin position="834"/>
        <end position="847"/>
    </location>
</feature>
<dbReference type="Gene3D" id="3.40.50.300">
    <property type="entry name" value="P-loop containing nucleotide triphosphate hydrolases"/>
    <property type="match status" value="1"/>
</dbReference>
<evidence type="ECO:0000259" key="11">
    <source>
        <dbReference type="PROSITE" id="PS50115"/>
    </source>
</evidence>
<keyword evidence="3" id="KW-0479">Metal-binding</keyword>
<dbReference type="Pfam" id="PF01412">
    <property type="entry name" value="ArfGap"/>
    <property type="match status" value="1"/>
</dbReference>
<dbReference type="PROSITE" id="PS50003">
    <property type="entry name" value="PH_DOMAIN"/>
    <property type="match status" value="1"/>
</dbReference>
<comment type="caution">
    <text evidence="12">The sequence shown here is derived from an EMBL/GenBank/DDBJ whole genome shotgun (WGS) entry which is preliminary data.</text>
</comment>
<keyword evidence="6 7" id="KW-0040">ANK repeat</keyword>
<dbReference type="Pfam" id="PF00071">
    <property type="entry name" value="Ras"/>
    <property type="match status" value="1"/>
</dbReference>
<keyword evidence="4 8" id="KW-0863">Zinc-finger</keyword>
<dbReference type="InterPro" id="IPR036770">
    <property type="entry name" value="Ankyrin_rpt-contain_sf"/>
</dbReference>
<evidence type="ECO:0000256" key="9">
    <source>
        <dbReference type="SAM" id="MobiDB-lite"/>
    </source>
</evidence>
<dbReference type="Gene3D" id="1.25.40.20">
    <property type="entry name" value="Ankyrin repeat-containing domain"/>
    <property type="match status" value="1"/>
</dbReference>
<dbReference type="PRINTS" id="PR00405">
    <property type="entry name" value="REVINTRACTNG"/>
</dbReference>
<evidence type="ECO:0000256" key="2">
    <source>
        <dbReference type="ARBA" id="ARBA00022468"/>
    </source>
</evidence>
<feature type="compositionally biased region" description="Low complexity" evidence="9">
    <location>
        <begin position="586"/>
        <end position="596"/>
    </location>
</feature>
<dbReference type="InterPro" id="IPR011993">
    <property type="entry name" value="PH-like_dom_sf"/>
</dbReference>
<sequence length="1204" mass="132133">MQHHSNRLSGAFDGLAIDGGRTATLSQQQIQTEIQRFESVHPRIYQIYDLLKKLRSEQSRQAELIEQIQEQVIGIEDAFVNSQEWTIGRTIHEIRVGVIGSEDSCKNSLIHYFLTRNWNWEDAPEGGRFKKEVFIDGLSYLLLIRDEGSREPNIQFAHWFDALLIVFAIESHQSFNAALELHKKVHYFRPLDSTDVPVYLIGMRNMSQMAQKRAISESDAQRMSKLLKMSNCFECADGSSVLRTFNSVCQRVVQQRLLSRTSSSSFIGSGHDYDKPSTGAIPYHRHSGHYHQRSVSVLPLNNDQPNAQFPPASIFPLVGGGTAAAPRSRTQRNDVVCHAVPSCSSSSASYHNNNNSAVFHAPQASANGTTFRNQLNSYTSFTPNSNNNNNANLIMQTNRRRESMDQHWPRSVTAHLNNHASHQQLQHAVGSPYMVASIPSTPSCSALVGSHCAVVEPLTPSAISSAFSHNNLATTAAHHQQQHNNSNHYASCNSTNAMSSSNLMVASSPYTRSASSVIHSHGARFGSDQPQTQQLQQHCIYHADGSMYNNSTLVEPGGVHGLHPLSTATSSSTLVVNINNNNGTGNAAAGGNAATTPGSTPNTQRKQHRRISNIFRKDNNLNTPEERIAKSSADINLGVGRAIPVKQDYLYKKSKNGLNREWKKKYVCLYSDGRICYHQNLKEYAEKDSRGKEIYLGLATVRTSDRHRPKGGGGGGMNSNRNSLLTSSTTTTATTTTLAKDALSPLLIDRSNDAASISNAEEGVTAYFCPRSPMDAVDQQQQFSDCVSDSCGDGAAALPTGASAGNGGGALATSTSSSLLMDGATSNTNNSKEQSQQQQQQAGASSANVVNTKNSGGGKKEKQKEKKKRAKRIGSGGKNDEDDECCEFELVSCDQKRWEFSARSVEERDEWVSAIEREIERCLQQQLSLKDQQQMGNNNNGWSSNGCGGGQSNGCLSSSAAASFTARSERARTDIRALRRLPGNDRCADCGAPAPDWAAINFGTLICIECSGIHRMLGSHISKVRSLELDDWPPEHLTVMQAVGNAMANRIWQHNAPAKERATAEASREQKEQWIRTIYVKKLYLPSIPVDRTLRQQLVEAVLSRNIEQLLTVLPRCEKEDVNAPIDFPKDRRTVVHLACGIGAPEILQLLIWYNADLSAVDEHGRNALWHANLSGSAECAAILIQQGGLQPEQKPQQQKHSPR</sequence>
<feature type="domain" description="PH" evidence="10">
    <location>
        <begin position="643"/>
        <end position="920"/>
    </location>
</feature>
<dbReference type="AlphaFoldDB" id="A0ABD2KRU6"/>
<dbReference type="SMART" id="SM00248">
    <property type="entry name" value="ANK"/>
    <property type="match status" value="2"/>
</dbReference>
<dbReference type="PANTHER" id="PTHR45819">
    <property type="entry name" value="CENTAURIN-GAMMA-1A"/>
    <property type="match status" value="1"/>
</dbReference>
<evidence type="ECO:0000313" key="13">
    <source>
        <dbReference type="Proteomes" id="UP001620626"/>
    </source>
</evidence>
<name>A0ABD2KRU6_9BILA</name>
<evidence type="ECO:0000256" key="4">
    <source>
        <dbReference type="ARBA" id="ARBA00022771"/>
    </source>
</evidence>
<dbReference type="InterPro" id="IPR001849">
    <property type="entry name" value="PH_domain"/>
</dbReference>
<dbReference type="InterPro" id="IPR038508">
    <property type="entry name" value="ArfGAP_dom_sf"/>
</dbReference>
<dbReference type="SMART" id="SM00173">
    <property type="entry name" value="RAS"/>
    <property type="match status" value="1"/>
</dbReference>
<feature type="repeat" description="ANK" evidence="7">
    <location>
        <begin position="1131"/>
        <end position="1163"/>
    </location>
</feature>
<accession>A0ABD2KRU6</accession>
<dbReference type="Gene3D" id="1.10.220.150">
    <property type="entry name" value="Arf GTPase activating protein"/>
    <property type="match status" value="1"/>
</dbReference>
<comment type="similarity">
    <text evidence="1">Belongs to the centaurin gamma-like family.</text>
</comment>
<dbReference type="EMBL" id="JBICBT010000681">
    <property type="protein sequence ID" value="KAL3105593.1"/>
    <property type="molecule type" value="Genomic_DNA"/>
</dbReference>
<organism evidence="12 13">
    <name type="scientific">Heterodera trifolii</name>
    <dbReference type="NCBI Taxonomy" id="157864"/>
    <lineage>
        <taxon>Eukaryota</taxon>
        <taxon>Metazoa</taxon>
        <taxon>Ecdysozoa</taxon>
        <taxon>Nematoda</taxon>
        <taxon>Chromadorea</taxon>
        <taxon>Rhabditida</taxon>
        <taxon>Tylenchina</taxon>
        <taxon>Tylenchomorpha</taxon>
        <taxon>Tylenchoidea</taxon>
        <taxon>Heteroderidae</taxon>
        <taxon>Heteroderinae</taxon>
        <taxon>Heterodera</taxon>
    </lineage>
</organism>
<dbReference type="SMART" id="SM00105">
    <property type="entry name" value="ArfGap"/>
    <property type="match status" value="1"/>
</dbReference>
<proteinExistence type="inferred from homology"/>
<feature type="region of interest" description="Disordered" evidence="9">
    <location>
        <begin position="820"/>
        <end position="881"/>
    </location>
</feature>
<dbReference type="InterPro" id="IPR002110">
    <property type="entry name" value="Ankyrin_rpt"/>
</dbReference>
<dbReference type="GO" id="GO:0008270">
    <property type="term" value="F:zinc ion binding"/>
    <property type="evidence" value="ECO:0007669"/>
    <property type="project" value="UniProtKB-KW"/>
</dbReference>
<dbReference type="InterPro" id="IPR051282">
    <property type="entry name" value="Arf-GAP_GTPase_ANK_PH"/>
</dbReference>
<dbReference type="Pfam" id="PF12796">
    <property type="entry name" value="Ank_2"/>
    <property type="match status" value="1"/>
</dbReference>
<evidence type="ECO:0000256" key="6">
    <source>
        <dbReference type="ARBA" id="ARBA00023043"/>
    </source>
</evidence>
<feature type="region of interest" description="Disordered" evidence="9">
    <location>
        <begin position="586"/>
        <end position="607"/>
    </location>
</feature>
<keyword evidence="13" id="KW-1185">Reference proteome</keyword>
<dbReference type="InterPro" id="IPR001806">
    <property type="entry name" value="Small_GTPase"/>
</dbReference>
<dbReference type="Gene3D" id="2.30.29.30">
    <property type="entry name" value="Pleckstrin-homology domain (PH domain)/Phosphotyrosine-binding domain (PTB)"/>
    <property type="match status" value="2"/>
</dbReference>
<dbReference type="SUPFAM" id="SSF52540">
    <property type="entry name" value="P-loop containing nucleoside triphosphate hydrolases"/>
    <property type="match status" value="1"/>
</dbReference>
<dbReference type="InterPro" id="IPR001164">
    <property type="entry name" value="ArfGAP_dom"/>
</dbReference>
<evidence type="ECO:0000256" key="1">
    <source>
        <dbReference type="ARBA" id="ARBA00005430"/>
    </source>
</evidence>
<feature type="region of interest" description="Disordered" evidence="9">
    <location>
        <begin position="704"/>
        <end position="731"/>
    </location>
</feature>
<evidence type="ECO:0000256" key="7">
    <source>
        <dbReference type="PROSITE-ProRule" id="PRU00023"/>
    </source>
</evidence>
<keyword evidence="5" id="KW-0862">Zinc</keyword>
<dbReference type="PANTHER" id="PTHR45819:SF5">
    <property type="entry name" value="CENTAURIN-GAMMA-1A"/>
    <property type="match status" value="1"/>
</dbReference>
<feature type="domain" description="Arf-GAP" evidence="11">
    <location>
        <begin position="972"/>
        <end position="1092"/>
    </location>
</feature>
<dbReference type="PROSITE" id="PS50115">
    <property type="entry name" value="ARFGAP"/>
    <property type="match status" value="1"/>
</dbReference>
<evidence type="ECO:0000259" key="10">
    <source>
        <dbReference type="PROSITE" id="PS50003"/>
    </source>
</evidence>
<dbReference type="Proteomes" id="UP001620626">
    <property type="component" value="Unassembled WGS sequence"/>
</dbReference>
<dbReference type="InterPro" id="IPR037278">
    <property type="entry name" value="ARFGAP/RecO"/>
</dbReference>
<evidence type="ECO:0000256" key="5">
    <source>
        <dbReference type="ARBA" id="ARBA00022833"/>
    </source>
</evidence>
<evidence type="ECO:0000256" key="3">
    <source>
        <dbReference type="ARBA" id="ARBA00022723"/>
    </source>
</evidence>
<feature type="compositionally biased region" description="Polar residues" evidence="9">
    <location>
        <begin position="824"/>
        <end position="833"/>
    </location>
</feature>
<dbReference type="PROSITE" id="PS50088">
    <property type="entry name" value="ANK_REPEAT"/>
    <property type="match status" value="1"/>
</dbReference>
<dbReference type="SMART" id="SM00233">
    <property type="entry name" value="PH"/>
    <property type="match status" value="1"/>
</dbReference>
<dbReference type="GO" id="GO:0005096">
    <property type="term" value="F:GTPase activator activity"/>
    <property type="evidence" value="ECO:0007669"/>
    <property type="project" value="UniProtKB-KW"/>
</dbReference>
<reference evidence="12 13" key="1">
    <citation type="submission" date="2024-10" db="EMBL/GenBank/DDBJ databases">
        <authorList>
            <person name="Kim D."/>
        </authorList>
    </citation>
    <scope>NUCLEOTIDE SEQUENCE [LARGE SCALE GENOMIC DNA]</scope>
    <source>
        <strain evidence="12">BH-2024</strain>
    </source>
</reference>
<dbReference type="InterPro" id="IPR027417">
    <property type="entry name" value="P-loop_NTPase"/>
</dbReference>
<dbReference type="SUPFAM" id="SSF57863">
    <property type="entry name" value="ArfGap/RecO-like zinc finger"/>
    <property type="match status" value="1"/>
</dbReference>